<dbReference type="InterPro" id="IPR050789">
    <property type="entry name" value="Diverse_Enzym_Activities"/>
</dbReference>
<reference evidence="2 3" key="1">
    <citation type="submission" date="2018-03" db="EMBL/GenBank/DDBJ databases">
        <title>Genomic Encyclopedia of Archaeal and Bacterial Type Strains, Phase II (KMG-II): from individual species to whole genera.</title>
        <authorList>
            <person name="Goeker M."/>
        </authorList>
    </citation>
    <scope>NUCLEOTIDE SEQUENCE [LARGE SCALE GENOMIC DNA]</scope>
    <source>
        <strain evidence="2 3">DSM 29057</strain>
    </source>
</reference>
<sequence length="394" mass="42824">MMDRRAFLYGSGQTVLSAWLANYMSMTPQKAEAATLQAVGDGEELIAALTKLIPQLMREAAVPGLSIALVQDGKLRWQKAFGVKDTTSREPVDEHTAFEAASVSKTVFAYAVLKQCEKGVIGLDTPLDRYAPSPLPDADPRFGSITARHVLSHTTGFQNIRSGDEPLKIHFQPGSQFDYSGEGYWYLQSIVSRVAGHENPNDCGEYEAGVKICATDIDAFLKSNLLVPFGMKASGYVWNADLARRAAHPHDVTGKALAKSQPKATDAARYAAMGGLHTTSVDYAKFLIEVLDPKPADAYRLNQRNHDEMLTPQVKLKEGEKIDGADAWALGWAIQQRKTGDVILHSGGQSGFRSLTMGSVQRKSGFVMLTNSDNGGNVLFHPKLATALTPLLTK</sequence>
<dbReference type="OrthoDB" id="1357763at2"/>
<evidence type="ECO:0000259" key="1">
    <source>
        <dbReference type="Pfam" id="PF00144"/>
    </source>
</evidence>
<gene>
    <name evidence="2" type="ORF">CLV60_103303</name>
</gene>
<evidence type="ECO:0000313" key="2">
    <source>
        <dbReference type="EMBL" id="PSL31437.1"/>
    </source>
</evidence>
<protein>
    <submittedName>
        <fullName evidence="2">CubicO group peptidase (Beta-lactamase class C family)</fullName>
    </submittedName>
</protein>
<dbReference type="EMBL" id="PYAS01000003">
    <property type="protein sequence ID" value="PSL31437.1"/>
    <property type="molecule type" value="Genomic_DNA"/>
</dbReference>
<dbReference type="PROSITE" id="PS51318">
    <property type="entry name" value="TAT"/>
    <property type="match status" value="1"/>
</dbReference>
<dbReference type="Gene3D" id="3.40.710.10">
    <property type="entry name" value="DD-peptidase/beta-lactamase superfamily"/>
    <property type="match status" value="1"/>
</dbReference>
<dbReference type="AlphaFoldDB" id="A0A2P8GBU1"/>
<organism evidence="2 3">
    <name type="scientific">Dyadobacter jiangsuensis</name>
    <dbReference type="NCBI Taxonomy" id="1591085"/>
    <lineage>
        <taxon>Bacteria</taxon>
        <taxon>Pseudomonadati</taxon>
        <taxon>Bacteroidota</taxon>
        <taxon>Cytophagia</taxon>
        <taxon>Cytophagales</taxon>
        <taxon>Spirosomataceae</taxon>
        <taxon>Dyadobacter</taxon>
    </lineage>
</organism>
<dbReference type="PANTHER" id="PTHR43283">
    <property type="entry name" value="BETA-LACTAMASE-RELATED"/>
    <property type="match status" value="1"/>
</dbReference>
<dbReference type="SUPFAM" id="SSF56601">
    <property type="entry name" value="beta-lactamase/transpeptidase-like"/>
    <property type="match status" value="1"/>
</dbReference>
<dbReference type="RefSeq" id="WP_106594774.1">
    <property type="nucleotide sequence ID" value="NZ_PYAS01000003.1"/>
</dbReference>
<dbReference type="InterPro" id="IPR006311">
    <property type="entry name" value="TAT_signal"/>
</dbReference>
<evidence type="ECO:0000313" key="3">
    <source>
        <dbReference type="Proteomes" id="UP000241964"/>
    </source>
</evidence>
<dbReference type="Pfam" id="PF00144">
    <property type="entry name" value="Beta-lactamase"/>
    <property type="match status" value="1"/>
</dbReference>
<dbReference type="PANTHER" id="PTHR43283:SF18">
    <property type="match status" value="1"/>
</dbReference>
<proteinExistence type="predicted"/>
<name>A0A2P8GBU1_9BACT</name>
<dbReference type="InterPro" id="IPR001466">
    <property type="entry name" value="Beta-lactam-related"/>
</dbReference>
<keyword evidence="3" id="KW-1185">Reference proteome</keyword>
<comment type="caution">
    <text evidence="2">The sequence shown here is derived from an EMBL/GenBank/DDBJ whole genome shotgun (WGS) entry which is preliminary data.</text>
</comment>
<feature type="domain" description="Beta-lactamase-related" evidence="1">
    <location>
        <begin position="50"/>
        <end position="375"/>
    </location>
</feature>
<accession>A0A2P8GBU1</accession>
<dbReference type="InterPro" id="IPR012338">
    <property type="entry name" value="Beta-lactam/transpept-like"/>
</dbReference>
<dbReference type="Proteomes" id="UP000241964">
    <property type="component" value="Unassembled WGS sequence"/>
</dbReference>